<reference evidence="3" key="1">
    <citation type="journal article" date="2019" name="Int. J. Syst. Evol. Microbiol.">
        <title>Halobacteriovorax valvorus sp. nov., a novel prokaryotic predator isolated from coastal seawater of China.</title>
        <authorList>
            <person name="Chen M.-X."/>
        </authorList>
    </citation>
    <scope>NUCLEOTIDE SEQUENCE [LARGE SCALE GENOMIC DNA]</scope>
    <source>
        <strain evidence="3">BL9</strain>
    </source>
</reference>
<protein>
    <recommendedName>
        <fullName evidence="4">YARHG domain-containing protein</fullName>
    </recommendedName>
</protein>
<proteinExistence type="predicted"/>
<dbReference type="RefSeq" id="WP_133296927.1">
    <property type="nucleotide sequence ID" value="NZ_QDKL01000002.1"/>
</dbReference>
<feature type="signal peptide" evidence="1">
    <location>
        <begin position="1"/>
        <end position="22"/>
    </location>
</feature>
<evidence type="ECO:0000256" key="1">
    <source>
        <dbReference type="SAM" id="SignalP"/>
    </source>
</evidence>
<name>A0ABY0IFQ5_9BACT</name>
<evidence type="ECO:0008006" key="4">
    <source>
        <dbReference type="Google" id="ProtNLM"/>
    </source>
</evidence>
<accession>A0ABY0IFQ5</accession>
<keyword evidence="3" id="KW-1185">Reference proteome</keyword>
<keyword evidence="1" id="KW-0732">Signal</keyword>
<comment type="caution">
    <text evidence="2">The sequence shown here is derived from an EMBL/GenBank/DDBJ whole genome shotgun (WGS) entry which is preliminary data.</text>
</comment>
<dbReference type="EMBL" id="QDKL01000002">
    <property type="protein sequence ID" value="RZF21775.1"/>
    <property type="molecule type" value="Genomic_DNA"/>
</dbReference>
<sequence length="479" mass="57057">MSMKFMMLRVLLLLTIYFAAFANPELKFKDDRKSLIKWDKLEAKDWLSYESWKEDLRFKESYPLWRDLAKMSGLREEMGRVIKCVGQCTLFRDLGENKVGYRSLIKENDDIETGVDSYLWLMLFDGTLIRMAPESSVSFKEINVLEKEVFFYLRANVGNMLLISRSEEELKMSKKRDTDAVFHPLPINRTNPIVFDKNVSLNEYLFEDDIRYRSRTKFINDLIKKNNKKVMRKSRFFIQSPLFSFEAYSPSFETYVSIGNDSYLKFRDEEQLGYSYKNETNPKVNLRGYANEEFEQLSKGTWYRFSFINRNYFIVEPNDVLLQNELMTKRINGIYYTREIFLERYGQVLFEKLDEVGYARAYGMRLWEEGELDNRIKFLWKHSRQIETTNLAIADRYRKQVLARVGRRDKDVLRKDFYTKAQESYYRAGAMENSRSYFPELNSEKLDLWKKLNGINTKIYPGIRESSQKGTSILDESTN</sequence>
<evidence type="ECO:0000313" key="3">
    <source>
        <dbReference type="Proteomes" id="UP000443582"/>
    </source>
</evidence>
<evidence type="ECO:0000313" key="2">
    <source>
        <dbReference type="EMBL" id="RZF21775.1"/>
    </source>
</evidence>
<dbReference type="Proteomes" id="UP000443582">
    <property type="component" value="Unassembled WGS sequence"/>
</dbReference>
<gene>
    <name evidence="2" type="ORF">DAY19_08785</name>
</gene>
<feature type="chain" id="PRO_5046131264" description="YARHG domain-containing protein" evidence="1">
    <location>
        <begin position="23"/>
        <end position="479"/>
    </location>
</feature>
<organism evidence="2 3">
    <name type="scientific">Halobacteriovorax vibrionivorans</name>
    <dbReference type="NCBI Taxonomy" id="2152716"/>
    <lineage>
        <taxon>Bacteria</taxon>
        <taxon>Pseudomonadati</taxon>
        <taxon>Bdellovibrionota</taxon>
        <taxon>Bacteriovoracia</taxon>
        <taxon>Bacteriovoracales</taxon>
        <taxon>Halobacteriovoraceae</taxon>
        <taxon>Halobacteriovorax</taxon>
    </lineage>
</organism>